<dbReference type="Gene3D" id="3.90.960.10">
    <property type="entry name" value="YbaK/aminoacyl-tRNA synthetase-associated domain"/>
    <property type="match status" value="1"/>
</dbReference>
<dbReference type="GO" id="GO:0002161">
    <property type="term" value="F:aminoacyl-tRNA deacylase activity"/>
    <property type="evidence" value="ECO:0007669"/>
    <property type="project" value="InterPro"/>
</dbReference>
<dbReference type="InterPro" id="IPR004500">
    <property type="entry name" value="Pro-tRNA-synth_IIa_bac-type"/>
</dbReference>
<dbReference type="InterPro" id="IPR045864">
    <property type="entry name" value="aa-tRNA-synth_II/BPL/LPL"/>
</dbReference>
<evidence type="ECO:0000313" key="4">
    <source>
        <dbReference type="EMBL" id="CEM42321.1"/>
    </source>
</evidence>
<evidence type="ECO:0000259" key="3">
    <source>
        <dbReference type="Pfam" id="PF04073"/>
    </source>
</evidence>
<dbReference type="Gene3D" id="3.40.50.800">
    <property type="entry name" value="Anticodon-binding domain"/>
    <property type="match status" value="1"/>
</dbReference>
<name>A0A0G4HE34_9ALVE</name>
<dbReference type="CDD" id="cd00861">
    <property type="entry name" value="ProRS_anticodon_short"/>
    <property type="match status" value="1"/>
</dbReference>
<dbReference type="VEuPathDB" id="CryptoDB:Cvel_26651"/>
<protein>
    <recommendedName>
        <fullName evidence="5">Proline--tRNA ligase</fullName>
    </recommendedName>
</protein>
<reference evidence="4" key="1">
    <citation type="submission" date="2014-11" db="EMBL/GenBank/DDBJ databases">
        <authorList>
            <person name="Otto D Thomas"/>
            <person name="Naeem Raeece"/>
        </authorList>
    </citation>
    <scope>NUCLEOTIDE SEQUENCE</scope>
</reference>
<dbReference type="SUPFAM" id="SSF55681">
    <property type="entry name" value="Class II aaRS and biotin synthetases"/>
    <property type="match status" value="1"/>
</dbReference>
<dbReference type="InterPro" id="IPR036754">
    <property type="entry name" value="YbaK/aa-tRNA-synt-asso_dom_sf"/>
</dbReference>
<dbReference type="InterPro" id="IPR050062">
    <property type="entry name" value="Pro-tRNA_synthetase"/>
</dbReference>
<dbReference type="GO" id="GO:0005829">
    <property type="term" value="C:cytosol"/>
    <property type="evidence" value="ECO:0007669"/>
    <property type="project" value="TreeGrafter"/>
</dbReference>
<proteinExistence type="predicted"/>
<evidence type="ECO:0000259" key="2">
    <source>
        <dbReference type="Pfam" id="PF03129"/>
    </source>
</evidence>
<dbReference type="InterPro" id="IPR044140">
    <property type="entry name" value="ProRS_anticodon_short"/>
</dbReference>
<dbReference type="InterPro" id="IPR007214">
    <property type="entry name" value="YbaK/aa-tRNA-synth-assoc-dom"/>
</dbReference>
<dbReference type="Gene3D" id="3.30.930.10">
    <property type="entry name" value="Bira Bifunctional Protein, Domain 2"/>
    <property type="match status" value="2"/>
</dbReference>
<dbReference type="SUPFAM" id="SSF55826">
    <property type="entry name" value="YbaK/ProRS associated domain"/>
    <property type="match status" value="1"/>
</dbReference>
<feature type="domain" description="YbaK/aminoacyl-tRNA synthetase-associated" evidence="3">
    <location>
        <begin position="122"/>
        <end position="270"/>
    </location>
</feature>
<dbReference type="SUPFAM" id="SSF52954">
    <property type="entry name" value="Class II aaRS ABD-related"/>
    <property type="match status" value="1"/>
</dbReference>
<gene>
    <name evidence="4" type="ORF">Cvel_26651</name>
</gene>
<dbReference type="NCBIfam" id="TIGR00409">
    <property type="entry name" value="proS_fam_II"/>
    <property type="match status" value="1"/>
</dbReference>
<dbReference type="PANTHER" id="PTHR42753">
    <property type="entry name" value="MITOCHONDRIAL RIBOSOME PROTEIN L39/PROLYL-TRNA LIGASE FAMILY MEMBER"/>
    <property type="match status" value="1"/>
</dbReference>
<dbReference type="InterPro" id="IPR036621">
    <property type="entry name" value="Anticodon-bd_dom_sf"/>
</dbReference>
<dbReference type="Pfam" id="PF03129">
    <property type="entry name" value="HGTP_anticodon"/>
    <property type="match status" value="1"/>
</dbReference>
<dbReference type="GO" id="GO:0006433">
    <property type="term" value="P:prolyl-tRNA aminoacylation"/>
    <property type="evidence" value="ECO:0007669"/>
    <property type="project" value="InterPro"/>
</dbReference>
<dbReference type="InterPro" id="IPR004154">
    <property type="entry name" value="Anticodon-bd"/>
</dbReference>
<feature type="domain" description="Anticodon-binding" evidence="2">
    <location>
        <begin position="390"/>
        <end position="483"/>
    </location>
</feature>
<evidence type="ECO:0008006" key="5">
    <source>
        <dbReference type="Google" id="ProtNLM"/>
    </source>
</evidence>
<sequence>MKDAYSFHLSDECLEEMYTDIWNAYHRIFSRLGLNFRAVEADSGAIGGAVSHEFQVLAEAGEDAIAVADMEGGASENEKGNPEYAANIERAEALPAAWPPGSSSFVHTAEGGKEPLQELVSTPGAKTIPSLCEALGVAPWECLKTLAVAAEPIIEEEKSKKGKKGKEKSSLVEEKVTPPAVLLVLRGDHSLNEVKAEKLPGVASPLRLLSEEELESAGLCPGFLGPVALSHAAKARGVRVVVDRSAAAISGPFVSGGNSPEMHLRGCQWDDKGDGYTEGVDARVRVRGEEGEGFEVTDLREVVEGDKSPDGVGTLRLRRGIEVGHIFQLGKKYTEAMGVSVQDEKGRPACPLMGCYGIGIGRVVAAAIEQEGGHDEKGIRWPLALAPFHVSVVPVNLHKSELVKEATEKLCEGLVAEGLDVLLDDRKERPGTMFADSDLWGIPVRVVVGEKNLKAGLLECKLRSGDTEPQLVAIETMPQRVAELLRGLESKPKIRQRPNKKNV</sequence>
<dbReference type="InterPro" id="IPR002314">
    <property type="entry name" value="aa-tRNA-synt_IIb"/>
</dbReference>
<feature type="domain" description="Aminoacyl-tRNA synthetase class II (G/ P/ S/T)" evidence="1">
    <location>
        <begin position="1"/>
        <end position="370"/>
    </location>
</feature>
<dbReference type="Pfam" id="PF00587">
    <property type="entry name" value="tRNA-synt_2b"/>
    <property type="match status" value="1"/>
</dbReference>
<organism evidence="4">
    <name type="scientific">Chromera velia CCMP2878</name>
    <dbReference type="NCBI Taxonomy" id="1169474"/>
    <lineage>
        <taxon>Eukaryota</taxon>
        <taxon>Sar</taxon>
        <taxon>Alveolata</taxon>
        <taxon>Colpodellida</taxon>
        <taxon>Chromeraceae</taxon>
        <taxon>Chromera</taxon>
    </lineage>
</organism>
<accession>A0A0G4HE34</accession>
<dbReference type="GO" id="GO:0004827">
    <property type="term" value="F:proline-tRNA ligase activity"/>
    <property type="evidence" value="ECO:0007669"/>
    <property type="project" value="InterPro"/>
</dbReference>
<dbReference type="EMBL" id="CDMZ01002426">
    <property type="protein sequence ID" value="CEM42321.1"/>
    <property type="molecule type" value="Genomic_DNA"/>
</dbReference>
<evidence type="ECO:0000259" key="1">
    <source>
        <dbReference type="Pfam" id="PF00587"/>
    </source>
</evidence>
<dbReference type="GO" id="GO:0005524">
    <property type="term" value="F:ATP binding"/>
    <property type="evidence" value="ECO:0007669"/>
    <property type="project" value="InterPro"/>
</dbReference>
<dbReference type="AlphaFoldDB" id="A0A0G4HE34"/>
<dbReference type="PANTHER" id="PTHR42753:SF2">
    <property type="entry name" value="PROLINE--TRNA LIGASE"/>
    <property type="match status" value="1"/>
</dbReference>
<dbReference type="Pfam" id="PF04073">
    <property type="entry name" value="tRNA_edit"/>
    <property type="match status" value="1"/>
</dbReference>